<dbReference type="InterPro" id="IPR006628">
    <property type="entry name" value="PUR-bd_fam"/>
</dbReference>
<evidence type="ECO:0000313" key="5">
    <source>
        <dbReference type="RefSeq" id="XP_065654221.1"/>
    </source>
</evidence>
<evidence type="ECO:0000256" key="3">
    <source>
        <dbReference type="SAM" id="MobiDB-lite"/>
    </source>
</evidence>
<organism evidence="4 5">
    <name type="scientific">Hydra vulgaris</name>
    <name type="common">Hydra</name>
    <name type="synonym">Hydra attenuata</name>
    <dbReference type="NCBI Taxonomy" id="6087"/>
    <lineage>
        <taxon>Eukaryota</taxon>
        <taxon>Metazoa</taxon>
        <taxon>Cnidaria</taxon>
        <taxon>Hydrozoa</taxon>
        <taxon>Hydroidolina</taxon>
        <taxon>Anthoathecata</taxon>
        <taxon>Aplanulata</taxon>
        <taxon>Hydridae</taxon>
        <taxon>Hydra</taxon>
    </lineage>
</organism>
<evidence type="ECO:0000256" key="2">
    <source>
        <dbReference type="ARBA" id="ARBA00023125"/>
    </source>
</evidence>
<sequence length="246" mass="28306">MASSDNDHRRDSGERGSGDRRDESQERSGNRDDNDELASKSLRIQSKRYYVDVKENSRGRFIKLVEGLPNGTKNRLSFPMSVVPEVRDKLSKFAEFYSKLDTEAEREVPEDGKLHSDDIRSAQRKIYFDLKENKRGIFLRVSCTASYGSSRHTIALPAQGIEEVRDVLSEFIEEYGQDEEPHETPEFQEMRVERKRFYFDSGSNDRGAFLRISEVTSKYRSSITIPKQGLSKFKEILSDVISKIDG</sequence>
<dbReference type="PANTHER" id="PTHR12611">
    <property type="entry name" value="PUR-TRANSCRIPTIONAL ACTIVATOR"/>
    <property type="match status" value="1"/>
</dbReference>
<dbReference type="Gene3D" id="3.10.450.700">
    <property type="match status" value="1"/>
</dbReference>
<protein>
    <submittedName>
        <fullName evidence="5">Transcriptional activator protein Pur-alpha isoform X2</fullName>
    </submittedName>
</protein>
<evidence type="ECO:0000313" key="4">
    <source>
        <dbReference type="Proteomes" id="UP001652625"/>
    </source>
</evidence>
<name>A0ABM4BYC0_HYDVU</name>
<dbReference type="Gene3D" id="3.30.2450.30">
    <property type="match status" value="1"/>
</dbReference>
<proteinExistence type="inferred from homology"/>
<comment type="similarity">
    <text evidence="1">Belongs to the PUR DNA-binding protein family.</text>
</comment>
<dbReference type="RefSeq" id="XP_065654221.1">
    <property type="nucleotide sequence ID" value="XM_065798149.1"/>
</dbReference>
<dbReference type="Pfam" id="PF04845">
    <property type="entry name" value="PurA"/>
    <property type="match status" value="1"/>
</dbReference>
<dbReference type="SMART" id="SM00712">
    <property type="entry name" value="PUR"/>
    <property type="match status" value="3"/>
</dbReference>
<feature type="region of interest" description="Disordered" evidence="3">
    <location>
        <begin position="1"/>
        <end position="40"/>
    </location>
</feature>
<accession>A0ABM4BYC0</accession>
<dbReference type="RefSeq" id="XP_002167629.1">
    <property type="nucleotide sequence ID" value="XM_002167593.5"/>
</dbReference>
<dbReference type="GeneID" id="100203528"/>
<evidence type="ECO:0000256" key="1">
    <source>
        <dbReference type="ARBA" id="ARBA00009251"/>
    </source>
</evidence>
<dbReference type="PANTHER" id="PTHR12611:SF0">
    <property type="entry name" value="PURINE-RICH BINDING PROTEIN-ALPHA, ISOFORM B"/>
    <property type="match status" value="1"/>
</dbReference>
<feature type="compositionally biased region" description="Basic and acidic residues" evidence="3">
    <location>
        <begin position="1"/>
        <end position="32"/>
    </location>
</feature>
<keyword evidence="4" id="KW-1185">Reference proteome</keyword>
<gene>
    <name evidence="5" type="primary">LOC100203528</name>
</gene>
<keyword evidence="2" id="KW-0238">DNA-binding</keyword>
<dbReference type="Proteomes" id="UP001652625">
    <property type="component" value="Chromosome 05"/>
</dbReference>
<reference evidence="5" key="1">
    <citation type="submission" date="2025-08" db="UniProtKB">
        <authorList>
            <consortium name="RefSeq"/>
        </authorList>
    </citation>
    <scope>IDENTIFICATION</scope>
</reference>